<gene>
    <name evidence="1" type="ORF">IE987_16270</name>
</gene>
<evidence type="ECO:0008006" key="3">
    <source>
        <dbReference type="Google" id="ProtNLM"/>
    </source>
</evidence>
<evidence type="ECO:0000313" key="2">
    <source>
        <dbReference type="Proteomes" id="UP000657739"/>
    </source>
</evidence>
<sequence>MAPSGRMMSCRPPASGAIPAAIWATPALGDEHGMMALLASLPAKRKILIHINNTNPILNEQSPQRRALTQQGIEVSWDGMAITLQDTAC</sequence>
<dbReference type="Gene3D" id="3.60.15.10">
    <property type="entry name" value="Ribonuclease Z/Hydroxyacylglutathione hydrolase-like"/>
    <property type="match status" value="1"/>
</dbReference>
<dbReference type="AlphaFoldDB" id="A0A927DKC4"/>
<name>A0A927DKC4_KLEPN</name>
<comment type="caution">
    <text evidence="1">The sequence shown here is derived from an EMBL/GenBank/DDBJ whole genome shotgun (WGS) entry which is preliminary data.</text>
</comment>
<dbReference type="InterPro" id="IPR036866">
    <property type="entry name" value="RibonucZ/Hydroxyglut_hydro"/>
</dbReference>
<proteinExistence type="predicted"/>
<accession>A0A927DKC4</accession>
<protein>
    <recommendedName>
        <fullName evidence="3">Coenzyme PQQ synthesis protein B</fullName>
    </recommendedName>
</protein>
<organism evidence="1 2">
    <name type="scientific">Klebsiella pneumoniae</name>
    <dbReference type="NCBI Taxonomy" id="573"/>
    <lineage>
        <taxon>Bacteria</taxon>
        <taxon>Pseudomonadati</taxon>
        <taxon>Pseudomonadota</taxon>
        <taxon>Gammaproteobacteria</taxon>
        <taxon>Enterobacterales</taxon>
        <taxon>Enterobacteriaceae</taxon>
        <taxon>Klebsiella/Raoultella group</taxon>
        <taxon>Klebsiella</taxon>
        <taxon>Klebsiella pneumoniae complex</taxon>
    </lineage>
</organism>
<reference evidence="1" key="1">
    <citation type="submission" date="2020-07" db="EMBL/GenBank/DDBJ databases">
        <title>Clinical and genomic characterization of carbapenemase-producing Enterobacterales causing secondary infections during the COVID-19 crisis at a New York City hospital.</title>
        <authorList>
            <person name="Gomez-Simmonds A."/>
            <person name="Annavajhala M.K."/>
            <person name="Uhlemann A.-C."/>
        </authorList>
    </citation>
    <scope>NUCLEOTIDE SEQUENCE</scope>
    <source>
        <strain evidence="1">NK1593</strain>
    </source>
</reference>
<evidence type="ECO:0000313" key="1">
    <source>
        <dbReference type="EMBL" id="MBD3708265.1"/>
    </source>
</evidence>
<dbReference type="SUPFAM" id="SSF56281">
    <property type="entry name" value="Metallo-hydrolase/oxidoreductase"/>
    <property type="match status" value="1"/>
</dbReference>
<dbReference type="EMBL" id="JACXTE010000001">
    <property type="protein sequence ID" value="MBD3708265.1"/>
    <property type="molecule type" value="Genomic_DNA"/>
</dbReference>
<dbReference type="Proteomes" id="UP000657739">
    <property type="component" value="Unassembled WGS sequence"/>
</dbReference>